<evidence type="ECO:0000259" key="10">
    <source>
        <dbReference type="PROSITE" id="PS50112"/>
    </source>
</evidence>
<reference evidence="11 12" key="1">
    <citation type="submission" date="2017-08" db="EMBL/GenBank/DDBJ databases">
        <title>Infants hospitalized years apart are colonized by the same room-sourced microbial strains.</title>
        <authorList>
            <person name="Brooks B."/>
            <person name="Olm M.R."/>
            <person name="Firek B.A."/>
            <person name="Baker R."/>
            <person name="Thomas B.C."/>
            <person name="Morowitz M.J."/>
            <person name="Banfield J.F."/>
        </authorList>
    </citation>
    <scope>NUCLEOTIDE SEQUENCE [LARGE SCALE GENOMIC DNA]</scope>
    <source>
        <strain evidence="11">S2_005_002_R2_29</strain>
    </source>
</reference>
<protein>
    <recommendedName>
        <fullName evidence="2">histidine kinase</fullName>
        <ecNumber evidence="2">2.7.13.3</ecNumber>
    </recommendedName>
</protein>
<dbReference type="PROSITE" id="PS50112">
    <property type="entry name" value="PAS"/>
    <property type="match status" value="1"/>
</dbReference>
<gene>
    <name evidence="11" type="ORF">DI551_12405</name>
</gene>
<feature type="transmembrane region" description="Helical" evidence="8">
    <location>
        <begin position="53"/>
        <end position="76"/>
    </location>
</feature>
<evidence type="ECO:0000256" key="7">
    <source>
        <dbReference type="ARBA" id="ARBA00023012"/>
    </source>
</evidence>
<comment type="catalytic activity">
    <reaction evidence="1">
        <text>ATP + protein L-histidine = ADP + protein N-phospho-L-histidine.</text>
        <dbReference type="EC" id="2.7.13.3"/>
    </reaction>
</comment>
<evidence type="ECO:0000256" key="4">
    <source>
        <dbReference type="ARBA" id="ARBA00022741"/>
    </source>
</evidence>
<dbReference type="InterPro" id="IPR004358">
    <property type="entry name" value="Sig_transdc_His_kin-like_C"/>
</dbReference>
<dbReference type="Gene3D" id="3.30.450.20">
    <property type="entry name" value="PAS domain"/>
    <property type="match status" value="2"/>
</dbReference>
<dbReference type="InterPro" id="IPR000014">
    <property type="entry name" value="PAS"/>
</dbReference>
<feature type="transmembrane region" description="Helical" evidence="8">
    <location>
        <begin position="12"/>
        <end position="33"/>
    </location>
</feature>
<dbReference type="EC" id="2.7.13.3" evidence="2"/>
<dbReference type="InterPro" id="IPR005467">
    <property type="entry name" value="His_kinase_dom"/>
</dbReference>
<keyword evidence="8" id="KW-0812">Transmembrane</keyword>
<dbReference type="GO" id="GO:0005524">
    <property type="term" value="F:ATP binding"/>
    <property type="evidence" value="ECO:0007669"/>
    <property type="project" value="UniProtKB-KW"/>
</dbReference>
<dbReference type="Pfam" id="PF13426">
    <property type="entry name" value="PAS_9"/>
    <property type="match status" value="1"/>
</dbReference>
<dbReference type="PROSITE" id="PS50109">
    <property type="entry name" value="HIS_KIN"/>
    <property type="match status" value="1"/>
</dbReference>
<dbReference type="InterPro" id="IPR035965">
    <property type="entry name" value="PAS-like_dom_sf"/>
</dbReference>
<evidence type="ECO:0000256" key="6">
    <source>
        <dbReference type="ARBA" id="ARBA00022840"/>
    </source>
</evidence>
<keyword evidence="8" id="KW-0472">Membrane</keyword>
<proteinExistence type="predicted"/>
<evidence type="ECO:0000256" key="2">
    <source>
        <dbReference type="ARBA" id="ARBA00012438"/>
    </source>
</evidence>
<dbReference type="PANTHER" id="PTHR43065">
    <property type="entry name" value="SENSOR HISTIDINE KINASE"/>
    <property type="match status" value="1"/>
</dbReference>
<evidence type="ECO:0000256" key="1">
    <source>
        <dbReference type="ARBA" id="ARBA00000085"/>
    </source>
</evidence>
<sequence>MKRLHQTLKENLALYGVTFAYILCIVSVVYGVCKLGAPSSWPLMNTSSQEEDYSLFFSVAVAMSALGFLLIVLTYGNILNLKRLHKHTQGLYTDMQQKMLAIEASSDGIAILDAQGQYTYMNKAHAYLYGFGDAGELLGKKWSHLYTQKRITFFMGEVFPSLEKNGRWSGLSFGRKKDGGEFPQEVSLTRLDSGGLICIVRDVSEKAQKDKIMRMIKLAVEAAEDGIAITDAENRVLFMNRSFLKIHGLDPYEREKYIYTDWRDLYNDKGKEHINSHVLPTTILKGIWNGTILVGRKDGSVFHADASLTRLQDGVTIGVIRDVSARIDAEKERADLKEKLFYSQKTEAIGRITNGMVKDFGEITSKIDSILEETIKTMNVSPELLTALVQIETETSKATDIVDQLLAFSSNKEAKDGSINLSKVISNMQNNFSQFLPDNISMVADVKISPALAAVNEDQLNTILESLIRNAVEAMGDSMGKIAVTLRDWDRSLCGLRRKIIIDDNGERVPESATRYVKPKGGQPHMVYAGNLQCEHGYIQLSLQDTGPGIMPEILSNVFDPFFTTKVGRGRAGLGLSTVHGIMMAVSGAVIIETVPGEGAGIHLFFPRWKR</sequence>
<dbReference type="Pfam" id="PF08448">
    <property type="entry name" value="PAS_4"/>
    <property type="match status" value="1"/>
</dbReference>
<evidence type="ECO:0000256" key="8">
    <source>
        <dbReference type="SAM" id="Phobius"/>
    </source>
</evidence>
<feature type="domain" description="PAS" evidence="10">
    <location>
        <begin position="212"/>
        <end position="253"/>
    </location>
</feature>
<evidence type="ECO:0000256" key="5">
    <source>
        <dbReference type="ARBA" id="ARBA00022777"/>
    </source>
</evidence>
<evidence type="ECO:0000256" key="3">
    <source>
        <dbReference type="ARBA" id="ARBA00022679"/>
    </source>
</evidence>
<evidence type="ECO:0000313" key="11">
    <source>
        <dbReference type="EMBL" id="PZQ43291.1"/>
    </source>
</evidence>
<evidence type="ECO:0000313" key="12">
    <source>
        <dbReference type="Proteomes" id="UP000249417"/>
    </source>
</evidence>
<dbReference type="GO" id="GO:0000160">
    <property type="term" value="P:phosphorelay signal transduction system"/>
    <property type="evidence" value="ECO:0007669"/>
    <property type="project" value="UniProtKB-KW"/>
</dbReference>
<dbReference type="PRINTS" id="PR00344">
    <property type="entry name" value="BCTRLSENSOR"/>
</dbReference>
<keyword evidence="5" id="KW-0418">Kinase</keyword>
<dbReference type="InterPro" id="IPR036890">
    <property type="entry name" value="HATPase_C_sf"/>
</dbReference>
<accession>A0A2W5MPM0</accession>
<dbReference type="CDD" id="cd00130">
    <property type="entry name" value="PAS"/>
    <property type="match status" value="1"/>
</dbReference>
<keyword evidence="3" id="KW-0808">Transferase</keyword>
<keyword evidence="8" id="KW-1133">Transmembrane helix</keyword>
<dbReference type="Gene3D" id="3.30.565.10">
    <property type="entry name" value="Histidine kinase-like ATPase, C-terminal domain"/>
    <property type="match status" value="1"/>
</dbReference>
<keyword evidence="4" id="KW-0547">Nucleotide-binding</keyword>
<dbReference type="NCBIfam" id="TIGR00229">
    <property type="entry name" value="sensory_box"/>
    <property type="match status" value="2"/>
</dbReference>
<dbReference type="Proteomes" id="UP000249417">
    <property type="component" value="Unassembled WGS sequence"/>
</dbReference>
<feature type="domain" description="Histidine kinase" evidence="9">
    <location>
        <begin position="362"/>
        <end position="610"/>
    </location>
</feature>
<dbReference type="SUPFAM" id="SSF55874">
    <property type="entry name" value="ATPase domain of HSP90 chaperone/DNA topoisomerase II/histidine kinase"/>
    <property type="match status" value="1"/>
</dbReference>
<name>A0A2W5MPM0_9BACT</name>
<dbReference type="PANTHER" id="PTHR43065:SF46">
    <property type="entry name" value="C4-DICARBOXYLATE TRANSPORT SENSOR PROTEIN DCTB"/>
    <property type="match status" value="1"/>
</dbReference>
<keyword evidence="7" id="KW-0902">Two-component regulatory system</keyword>
<organism evidence="11 12">
    <name type="scientific">Micavibrio aeruginosavorus</name>
    <dbReference type="NCBI Taxonomy" id="349221"/>
    <lineage>
        <taxon>Bacteria</taxon>
        <taxon>Pseudomonadati</taxon>
        <taxon>Bdellovibrionota</taxon>
        <taxon>Bdellovibrionia</taxon>
        <taxon>Bdellovibrionales</taxon>
        <taxon>Pseudobdellovibrionaceae</taxon>
        <taxon>Micavibrio</taxon>
    </lineage>
</organism>
<dbReference type="SMART" id="SM00387">
    <property type="entry name" value="HATPase_c"/>
    <property type="match status" value="1"/>
</dbReference>
<dbReference type="SMART" id="SM00091">
    <property type="entry name" value="PAS"/>
    <property type="match status" value="2"/>
</dbReference>
<dbReference type="Pfam" id="PF02518">
    <property type="entry name" value="HATPase_c"/>
    <property type="match status" value="1"/>
</dbReference>
<dbReference type="GO" id="GO:0004673">
    <property type="term" value="F:protein histidine kinase activity"/>
    <property type="evidence" value="ECO:0007669"/>
    <property type="project" value="UniProtKB-EC"/>
</dbReference>
<dbReference type="InterPro" id="IPR003594">
    <property type="entry name" value="HATPase_dom"/>
</dbReference>
<comment type="caution">
    <text evidence="11">The sequence shown here is derived from an EMBL/GenBank/DDBJ whole genome shotgun (WGS) entry which is preliminary data.</text>
</comment>
<dbReference type="InterPro" id="IPR013656">
    <property type="entry name" value="PAS_4"/>
</dbReference>
<evidence type="ECO:0000259" key="9">
    <source>
        <dbReference type="PROSITE" id="PS50109"/>
    </source>
</evidence>
<dbReference type="EMBL" id="QFQB01000167">
    <property type="protein sequence ID" value="PZQ43291.1"/>
    <property type="molecule type" value="Genomic_DNA"/>
</dbReference>
<dbReference type="SUPFAM" id="SSF55785">
    <property type="entry name" value="PYP-like sensor domain (PAS domain)"/>
    <property type="match status" value="2"/>
</dbReference>
<dbReference type="AlphaFoldDB" id="A0A2W5MPM0"/>
<keyword evidence="6" id="KW-0067">ATP-binding</keyword>